<reference evidence="2 4" key="2">
    <citation type="journal article" date="2018" name="Syst. Appl. Microbiol.">
        <title>Characterization and high-quality draft genome sequence of Herbivorax saccincola A7, an anaerobic, alkaliphilic, thermophilic, cellulolytic, and xylanolytic bacterium.</title>
        <authorList>
            <person name="Aikawa S."/>
            <person name="Baramee S."/>
            <person name="Sermsathanaswadi J."/>
            <person name="Thianheng P."/>
            <person name="Tachaapaikoon C."/>
            <person name="Shikata A."/>
            <person name="Waeonukul R."/>
            <person name="Pason P."/>
            <person name="Ratanakhanokchai K."/>
            <person name="Kosugi A."/>
        </authorList>
    </citation>
    <scope>NUCLEOTIDE SEQUENCE [LARGE SCALE GENOMIC DNA]</scope>
    <source>
        <strain evidence="2 4">A7</strain>
    </source>
</reference>
<keyword evidence="3" id="KW-1185">Reference proteome</keyword>
<dbReference type="Proteomes" id="UP000239720">
    <property type="component" value="Unassembled WGS sequence"/>
</dbReference>
<evidence type="ECO:0000313" key="3">
    <source>
        <dbReference type="Proteomes" id="UP000233534"/>
    </source>
</evidence>
<gene>
    <name evidence="2" type="ORF">B9R14_15600</name>
    <name evidence="1" type="ORF">HVS_11390</name>
</gene>
<protein>
    <submittedName>
        <fullName evidence="1">Uncharacterized protein</fullName>
    </submittedName>
</protein>
<proteinExistence type="predicted"/>
<dbReference type="EMBL" id="NEMB01000003">
    <property type="protein sequence ID" value="PQQ68052.1"/>
    <property type="molecule type" value="Genomic_DNA"/>
</dbReference>
<dbReference type="OrthoDB" id="2079905at2"/>
<dbReference type="Proteomes" id="UP000233534">
    <property type="component" value="Chromosome"/>
</dbReference>
<sequence>MKKIHMFFWILLMFWCLFFNFTYASKSNLYYNSNVFSFSVSEDAGFFLYGKEYTGSDNSITLVDKKGEFTLLITSDIINNQALNNMRQITGDNTSSNKEIFYKIFEYKISHFKALVEHSKNNFYFDSQVNPSSETYIKIFEEHNQILFGENSNIILFNTIEEDKQSFTEKTNINITIPSSLNMTIYSINITGKKGFLTGENINRISLLIQGLSIPNSTNTNDTLDVFKDKEAVKRANQGIYPNFDKTNVEFVEYKNQKHNYKIYHPSTSIPYLQNNIISNLDYVSFKINHNTHYSITAETLNPNHAYPADVYVIYKKGELKYLYNDKLTVLDSGKINISGEYYDFLKYKIEMDNDALYVTDVYIIQNLKLFTVSLNSYYKEASEAILNIFRKIVSSFEITNSDKIDVYNENVTFNVFTNNLNEYSFLYPAHWTITNKSKTMDSAAFYVSSREYSTTLDIFTGEFAPFPTHSQESLFKLIIEDASLDKYLKGYNIPYKGRPYKTLTTTFKKEGDAIFVNKLINYLDKRDRYRLACSSYIIYSNKVYSLFISINDFLAPGTDYTDNRLMYILDTIVQSFDIKRNEVFLEDSRVAFTKDTLRKVLCANALISQASFLNLKNDILTHPAVLLFAEYPEIFSQIKYFLK</sequence>
<dbReference type="EMBL" id="CP025197">
    <property type="protein sequence ID" value="AUG58170.1"/>
    <property type="molecule type" value="Genomic_DNA"/>
</dbReference>
<dbReference type="AlphaFoldDB" id="A0A2K9ERL3"/>
<organism evidence="1 3">
    <name type="scientific">Acetivibrio saccincola</name>
    <dbReference type="NCBI Taxonomy" id="1677857"/>
    <lineage>
        <taxon>Bacteria</taxon>
        <taxon>Bacillati</taxon>
        <taxon>Bacillota</taxon>
        <taxon>Clostridia</taxon>
        <taxon>Eubacteriales</taxon>
        <taxon>Oscillospiraceae</taxon>
        <taxon>Acetivibrio</taxon>
    </lineage>
</organism>
<evidence type="ECO:0000313" key="4">
    <source>
        <dbReference type="Proteomes" id="UP000239720"/>
    </source>
</evidence>
<dbReference type="KEGG" id="hsc:HVS_11390"/>
<evidence type="ECO:0000313" key="2">
    <source>
        <dbReference type="EMBL" id="PQQ68052.1"/>
    </source>
</evidence>
<evidence type="ECO:0000313" key="1">
    <source>
        <dbReference type="EMBL" id="AUG58170.1"/>
    </source>
</evidence>
<dbReference type="RefSeq" id="WP_101302400.1">
    <property type="nucleotide sequence ID" value="NZ_CP025197.1"/>
</dbReference>
<accession>A0A2K9ERL3</accession>
<reference evidence="1 3" key="1">
    <citation type="submission" date="2017-12" db="EMBL/GenBank/DDBJ databases">
        <title>Complete genome sequence of Herbivorax saccincola GGR1, a novel Cellulosome-producing hydrolytic bacterium in a thermophilic biogas plant, established by Illumina and Nanopore MinION sequencing.</title>
        <authorList>
            <person name="Pechtl A."/>
            <person name="Ruckert C."/>
            <person name="Koeck D.E."/>
            <person name="Maus I."/>
            <person name="Winkler A."/>
            <person name="Kalinowski J."/>
            <person name="Puhler A."/>
            <person name="Schwarz W.W."/>
            <person name="Zverlov V.V."/>
            <person name="Schluter A."/>
            <person name="Liebl W."/>
        </authorList>
    </citation>
    <scope>NUCLEOTIDE SEQUENCE [LARGE SCALE GENOMIC DNA]</scope>
    <source>
        <strain evidence="1">GGR1</strain>
        <strain evidence="3">SR1</strain>
    </source>
</reference>
<name>A0A2K9ERL3_9FIRM</name>